<dbReference type="PATRIC" id="fig|1703775.3.peg.10"/>
<accession>A0A0S7Y5X7</accession>
<dbReference type="SUPFAM" id="SSF53098">
    <property type="entry name" value="Ribonuclease H-like"/>
    <property type="match status" value="1"/>
</dbReference>
<dbReference type="PANTHER" id="PTHR35004:SF6">
    <property type="entry name" value="TRANSPOSASE"/>
    <property type="match status" value="1"/>
</dbReference>
<protein>
    <recommendedName>
        <fullName evidence="1">Integrase catalytic domain-containing protein</fullName>
    </recommendedName>
</protein>
<dbReference type="PANTHER" id="PTHR35004">
    <property type="entry name" value="TRANSPOSASE RV3428C-RELATED"/>
    <property type="match status" value="1"/>
</dbReference>
<dbReference type="GO" id="GO:0015074">
    <property type="term" value="P:DNA integration"/>
    <property type="evidence" value="ECO:0007669"/>
    <property type="project" value="InterPro"/>
</dbReference>
<dbReference type="Proteomes" id="UP000051861">
    <property type="component" value="Unassembled WGS sequence"/>
</dbReference>
<dbReference type="Gene3D" id="3.30.420.10">
    <property type="entry name" value="Ribonuclease H-like superfamily/Ribonuclease H"/>
    <property type="match status" value="1"/>
</dbReference>
<organism evidence="2 3">
    <name type="scientific">candidate division WOR-1 bacterium DG_54_3</name>
    <dbReference type="NCBI Taxonomy" id="1703775"/>
    <lineage>
        <taxon>Bacteria</taxon>
        <taxon>Bacillati</taxon>
        <taxon>Saganbacteria</taxon>
    </lineage>
</organism>
<dbReference type="InterPro" id="IPR001584">
    <property type="entry name" value="Integrase_cat-core"/>
</dbReference>
<reference evidence="2 3" key="1">
    <citation type="journal article" date="2015" name="Microbiome">
        <title>Genomic resolution of linkages in carbon, nitrogen, and sulfur cycling among widespread estuary sediment bacteria.</title>
        <authorList>
            <person name="Baker B.J."/>
            <person name="Lazar C.S."/>
            <person name="Teske A.P."/>
            <person name="Dick G.J."/>
        </authorList>
    </citation>
    <scope>NUCLEOTIDE SEQUENCE [LARGE SCALE GENOMIC DNA]</scope>
    <source>
        <strain evidence="2">DG_54_3</strain>
    </source>
</reference>
<dbReference type="PROSITE" id="PS50994">
    <property type="entry name" value="INTEGRASE"/>
    <property type="match status" value="1"/>
</dbReference>
<evidence type="ECO:0000313" key="2">
    <source>
        <dbReference type="EMBL" id="KPJ70167.1"/>
    </source>
</evidence>
<dbReference type="GO" id="GO:0003676">
    <property type="term" value="F:nucleic acid binding"/>
    <property type="evidence" value="ECO:0007669"/>
    <property type="project" value="InterPro"/>
</dbReference>
<evidence type="ECO:0000259" key="1">
    <source>
        <dbReference type="PROSITE" id="PS50994"/>
    </source>
</evidence>
<dbReference type="Pfam" id="PF13683">
    <property type="entry name" value="rve_3"/>
    <property type="match status" value="1"/>
</dbReference>
<gene>
    <name evidence="2" type="ORF">AMJ44_00140</name>
</gene>
<evidence type="ECO:0000313" key="3">
    <source>
        <dbReference type="Proteomes" id="UP000051861"/>
    </source>
</evidence>
<dbReference type="EMBL" id="LIZX01000004">
    <property type="protein sequence ID" value="KPJ70167.1"/>
    <property type="molecule type" value="Genomic_DNA"/>
</dbReference>
<sequence length="319" mass="38047">MKHSQQVIINRWIPILKEYERTKAKVRPRPFKFVKDLCEAHHISRKELHRYYRRWVEGGRREEAILPSRRGARPGSRRIPKAIERNIMKAYRRFGSNRYELVLLFKPYYLDKTPSPATMDRIKARYPLNPSAKKIIKRYEKRAPGELAHIDVTKLPKDIRCFFRVKELYVAAVCDDCTRLTYAEVVKDKRASTMTYFMARSLSWFKQLYNFEYEAIMSDNGPEFRGSLEREHPFETMCVELGIKHIYTKPYRPQTNGKIEAFWRIIKKEFFSPNVFESKEDLILNLGNFLFEYNHLRTHGGLNYKTPFDKLKCVTELLS</sequence>
<dbReference type="AlphaFoldDB" id="A0A0S7Y5X7"/>
<dbReference type="InterPro" id="IPR036397">
    <property type="entry name" value="RNaseH_sf"/>
</dbReference>
<proteinExistence type="predicted"/>
<comment type="caution">
    <text evidence="2">The sequence shown here is derived from an EMBL/GenBank/DDBJ whole genome shotgun (WGS) entry which is preliminary data.</text>
</comment>
<dbReference type="InterPro" id="IPR012337">
    <property type="entry name" value="RNaseH-like_sf"/>
</dbReference>
<feature type="domain" description="Integrase catalytic" evidence="1">
    <location>
        <begin position="140"/>
        <end position="315"/>
    </location>
</feature>
<name>A0A0S7Y5X7_UNCSA</name>